<reference evidence="2" key="1">
    <citation type="journal article" date="2017" name="Nat. Ecol. Evol.">
        <title>Genome expansion and lineage-specific genetic innovations in the forest pathogenic fungi Armillaria.</title>
        <authorList>
            <person name="Sipos G."/>
            <person name="Prasanna A.N."/>
            <person name="Walter M.C."/>
            <person name="O'Connor E."/>
            <person name="Balint B."/>
            <person name="Krizsan K."/>
            <person name="Kiss B."/>
            <person name="Hess J."/>
            <person name="Varga T."/>
            <person name="Slot J."/>
            <person name="Riley R."/>
            <person name="Boka B."/>
            <person name="Rigling D."/>
            <person name="Barry K."/>
            <person name="Lee J."/>
            <person name="Mihaltcheva S."/>
            <person name="LaButti K."/>
            <person name="Lipzen A."/>
            <person name="Waldron R."/>
            <person name="Moloney N.M."/>
            <person name="Sperisen C."/>
            <person name="Kredics L."/>
            <person name="Vagvoelgyi C."/>
            <person name="Patrignani A."/>
            <person name="Fitzpatrick D."/>
            <person name="Nagy I."/>
            <person name="Doyle S."/>
            <person name="Anderson J.B."/>
            <person name="Grigoriev I.V."/>
            <person name="Gueldener U."/>
            <person name="Muensterkoetter M."/>
            <person name="Nagy L.G."/>
        </authorList>
    </citation>
    <scope>NUCLEOTIDE SEQUENCE [LARGE SCALE GENOMIC DNA]</scope>
    <source>
        <strain evidence="2">C18/9</strain>
    </source>
</reference>
<dbReference type="EMBL" id="FUEG01000015">
    <property type="protein sequence ID" value="SJL11832.1"/>
    <property type="molecule type" value="Genomic_DNA"/>
</dbReference>
<accession>A0A284RSV3</accession>
<sequence>MDLYKAMETAQNRVISKDHITSYDTHIVQYLKGVSHLYRDFAMKPIHHMAQHLGEFMLRMGPVHAYRIPAFERLNYLMQQENTNLKIGELEATFLHTTSKVSHLRALLKEDDMVHKEAKDLVDAYLAMESESRRNIGILSDEPGPPPVSMAVVKPCFLDPDTLKALDKFTGVTPIYVNDSFEDVESIVVNGVEYRSAKYHLRGSFILYTSTEGEERPAQIMQLFRHPRAPTTTYIALKCFEPADLPAHVLDPYRRFDIGFLASIRQEEAIVVTSSSNITCPFVNTKVSVGGVDLIHVFPYSRVDAPAFLNP</sequence>
<name>A0A284RSV3_ARMOS</name>
<gene>
    <name evidence="1" type="ORF">ARMOST_15243</name>
</gene>
<organism evidence="1 2">
    <name type="scientific">Armillaria ostoyae</name>
    <name type="common">Armillaria root rot fungus</name>
    <dbReference type="NCBI Taxonomy" id="47428"/>
    <lineage>
        <taxon>Eukaryota</taxon>
        <taxon>Fungi</taxon>
        <taxon>Dikarya</taxon>
        <taxon>Basidiomycota</taxon>
        <taxon>Agaricomycotina</taxon>
        <taxon>Agaricomycetes</taxon>
        <taxon>Agaricomycetidae</taxon>
        <taxon>Agaricales</taxon>
        <taxon>Marasmiineae</taxon>
        <taxon>Physalacriaceae</taxon>
        <taxon>Armillaria</taxon>
    </lineage>
</organism>
<keyword evidence="2" id="KW-1185">Reference proteome</keyword>
<evidence type="ECO:0000313" key="2">
    <source>
        <dbReference type="Proteomes" id="UP000219338"/>
    </source>
</evidence>
<dbReference type="AlphaFoldDB" id="A0A284RSV3"/>
<protein>
    <submittedName>
        <fullName evidence="1">Uncharacterized protein</fullName>
    </submittedName>
</protein>
<dbReference type="Proteomes" id="UP000219338">
    <property type="component" value="Unassembled WGS sequence"/>
</dbReference>
<dbReference type="OrthoDB" id="3039677at2759"/>
<proteinExistence type="predicted"/>
<evidence type="ECO:0000313" key="1">
    <source>
        <dbReference type="EMBL" id="SJL11832.1"/>
    </source>
</evidence>